<dbReference type="PROSITE" id="PS50835">
    <property type="entry name" value="IG_LIKE"/>
    <property type="match status" value="1"/>
</dbReference>
<dbReference type="InterPro" id="IPR007110">
    <property type="entry name" value="Ig-like_dom"/>
</dbReference>
<dbReference type="EMBL" id="AJVK01023681">
    <property type="status" value="NOT_ANNOTATED_CDS"/>
    <property type="molecule type" value="Genomic_DNA"/>
</dbReference>
<dbReference type="AlphaFoldDB" id="A0A1B0D3S1"/>
<dbReference type="GO" id="GO:0050808">
    <property type="term" value="P:synapse organization"/>
    <property type="evidence" value="ECO:0007669"/>
    <property type="project" value="TreeGrafter"/>
</dbReference>
<protein>
    <submittedName>
        <fullName evidence="1">Uncharacterized protein</fullName>
    </submittedName>
</protein>
<dbReference type="EMBL" id="AJVK01023682">
    <property type="status" value="NOT_ANNOTATED_CDS"/>
    <property type="molecule type" value="Genomic_DNA"/>
</dbReference>
<dbReference type="CDD" id="cd00096">
    <property type="entry name" value="Ig"/>
    <property type="match status" value="1"/>
</dbReference>
<dbReference type="PANTHER" id="PTHR23279">
    <property type="entry name" value="DEFECTIVE PROBOSCIS EXTENSION RESPONSE DPR -RELATED"/>
    <property type="match status" value="1"/>
</dbReference>
<keyword evidence="2" id="KW-1185">Reference proteome</keyword>
<proteinExistence type="predicted"/>
<organism evidence="1 2">
    <name type="scientific">Phlebotomus papatasi</name>
    <name type="common">Sandfly</name>
    <dbReference type="NCBI Taxonomy" id="29031"/>
    <lineage>
        <taxon>Eukaryota</taxon>
        <taxon>Metazoa</taxon>
        <taxon>Ecdysozoa</taxon>
        <taxon>Arthropoda</taxon>
        <taxon>Hexapoda</taxon>
        <taxon>Insecta</taxon>
        <taxon>Pterygota</taxon>
        <taxon>Neoptera</taxon>
        <taxon>Endopterygota</taxon>
        <taxon>Diptera</taxon>
        <taxon>Nematocera</taxon>
        <taxon>Psychodoidea</taxon>
        <taxon>Psychodidae</taxon>
        <taxon>Phlebotomus</taxon>
        <taxon>Phlebotomus</taxon>
    </lineage>
</organism>
<dbReference type="VEuPathDB" id="VectorBase:PPAPM1_009360"/>
<sequence>HYFSLPHQQTPQDWTLQIKFVTTADAGVYECQVSTHPPISIFTHLHVVEARADIAGPQEKYLKPGSTLRLVCRVLQSTEPPLYLFWYHNNRMINYDIHRGVNVSTDAVESTVNW</sequence>
<dbReference type="EMBL" id="AJVK01023683">
    <property type="status" value="NOT_ANNOTATED_CDS"/>
    <property type="molecule type" value="Genomic_DNA"/>
</dbReference>
<dbReference type="Gene3D" id="2.60.40.10">
    <property type="entry name" value="Immunoglobulins"/>
    <property type="match status" value="2"/>
</dbReference>
<dbReference type="InterPro" id="IPR037448">
    <property type="entry name" value="Zig-8"/>
</dbReference>
<reference evidence="1" key="1">
    <citation type="submission" date="2022-08" db="UniProtKB">
        <authorList>
            <consortium name="EnsemblMetazoa"/>
        </authorList>
    </citation>
    <scope>IDENTIFICATION</scope>
    <source>
        <strain evidence="1">Israel</strain>
    </source>
</reference>
<accession>A0A1B0D3S1</accession>
<dbReference type="EnsemblMetazoa" id="PPAI001994-RA">
    <property type="protein sequence ID" value="PPAI001994-PA"/>
    <property type="gene ID" value="PPAI001994"/>
</dbReference>
<dbReference type="SUPFAM" id="SSF48726">
    <property type="entry name" value="Immunoglobulin"/>
    <property type="match status" value="2"/>
</dbReference>
<dbReference type="EMBL" id="AJVK01023679">
    <property type="status" value="NOT_ANNOTATED_CDS"/>
    <property type="molecule type" value="Genomic_DNA"/>
</dbReference>
<dbReference type="InterPro" id="IPR036179">
    <property type="entry name" value="Ig-like_dom_sf"/>
</dbReference>
<dbReference type="InterPro" id="IPR013783">
    <property type="entry name" value="Ig-like_fold"/>
</dbReference>
<dbReference type="VEuPathDB" id="VectorBase:PPAI001994"/>
<evidence type="ECO:0000313" key="1">
    <source>
        <dbReference type="EnsemblMetazoa" id="PPAI001994-PA"/>
    </source>
</evidence>
<dbReference type="PANTHER" id="PTHR23279:SF37">
    <property type="entry name" value="DEFECTIVE PROBOSCIS EXTENSION RESPONSE 13, ISOFORM B"/>
    <property type="match status" value="1"/>
</dbReference>
<evidence type="ECO:0000313" key="2">
    <source>
        <dbReference type="Proteomes" id="UP000092462"/>
    </source>
</evidence>
<dbReference type="Proteomes" id="UP000092462">
    <property type="component" value="Unassembled WGS sequence"/>
</dbReference>
<name>A0A1B0D3S1_PHLPP</name>
<dbReference type="GO" id="GO:0032589">
    <property type="term" value="C:neuron projection membrane"/>
    <property type="evidence" value="ECO:0007669"/>
    <property type="project" value="TreeGrafter"/>
</dbReference>
<dbReference type="EMBL" id="AJVK01023680">
    <property type="status" value="NOT_ANNOTATED_CDS"/>
    <property type="molecule type" value="Genomic_DNA"/>
</dbReference>